<dbReference type="PROSITE" id="PS50832">
    <property type="entry name" value="S1_IF1_TYPE"/>
    <property type="match status" value="1"/>
</dbReference>
<feature type="region of interest" description="Disordered" evidence="2">
    <location>
        <begin position="101"/>
        <end position="134"/>
    </location>
</feature>
<sequence>MPRNKPKKTHTRTAPDPTPRKAGEEYARVCRLLGNARMEARCVAGTVRLGAVRGLLRRRVWVNVGDVVVLSVRDPPEKADVVRKYNVEEVRRLAQAGEIPHEWLEDNFNAPSESEGMDTPQDSEASSGPSLSSL</sequence>
<dbReference type="GO" id="GO:0003743">
    <property type="term" value="F:translation initiation factor activity"/>
    <property type="evidence" value="ECO:0007669"/>
    <property type="project" value="UniProtKB-UniRule"/>
</dbReference>
<evidence type="ECO:0000313" key="4">
    <source>
        <dbReference type="EMBL" id="NDV39268.1"/>
    </source>
</evidence>
<feature type="domain" description="S1-like" evidence="3">
    <location>
        <begin position="20"/>
        <end position="86"/>
    </location>
</feature>
<dbReference type="InterPro" id="IPR012340">
    <property type="entry name" value="NA-bd_OB-fold"/>
</dbReference>
<dbReference type="HAMAP" id="MF_00216">
    <property type="entry name" value="aIF_1A"/>
    <property type="match status" value="1"/>
</dbReference>
<keyword evidence="1" id="KW-0648">Protein biosynthesis</keyword>
<dbReference type="InterPro" id="IPR006196">
    <property type="entry name" value="RNA-binding_domain_S1_IF1"/>
</dbReference>
<dbReference type="AlphaFoldDB" id="A0A6B2LRA7"/>
<organism evidence="4">
    <name type="scientific">Arcella intermedia</name>
    <dbReference type="NCBI Taxonomy" id="1963864"/>
    <lineage>
        <taxon>Eukaryota</taxon>
        <taxon>Amoebozoa</taxon>
        <taxon>Tubulinea</taxon>
        <taxon>Elardia</taxon>
        <taxon>Arcellinida</taxon>
        <taxon>Sphaerothecina</taxon>
        <taxon>Arcellidae</taxon>
        <taxon>Arcella</taxon>
    </lineage>
</organism>
<dbReference type="GO" id="GO:0003723">
    <property type="term" value="F:RNA binding"/>
    <property type="evidence" value="ECO:0007669"/>
    <property type="project" value="InterPro"/>
</dbReference>
<proteinExistence type="inferred from homology"/>
<feature type="region of interest" description="Disordered" evidence="2">
    <location>
        <begin position="1"/>
        <end position="22"/>
    </location>
</feature>
<accession>A0A6B2LRA7</accession>
<keyword evidence="1" id="KW-0396">Initiation factor</keyword>
<dbReference type="SMART" id="SM00652">
    <property type="entry name" value="eIF1a"/>
    <property type="match status" value="1"/>
</dbReference>
<dbReference type="EMBL" id="GIBP01010299">
    <property type="protein sequence ID" value="NDV39268.1"/>
    <property type="molecule type" value="Transcribed_RNA"/>
</dbReference>
<reference evidence="4" key="1">
    <citation type="journal article" date="2020" name="J. Eukaryot. Microbiol.">
        <title>De novo Sequencing, Assembly and Annotation of the Transcriptome for the Free-Living Testate Amoeba Arcella intermedia.</title>
        <authorList>
            <person name="Ribeiro G.M."/>
            <person name="Porfirio-Sousa A.L."/>
            <person name="Maurer-Alcala X.X."/>
            <person name="Katz L.A."/>
            <person name="Lahr D.J.G."/>
        </authorList>
    </citation>
    <scope>NUCLEOTIDE SEQUENCE</scope>
</reference>
<dbReference type="PANTHER" id="PTHR21668">
    <property type="entry name" value="EIF-1A"/>
    <property type="match status" value="1"/>
</dbReference>
<dbReference type="SUPFAM" id="SSF50249">
    <property type="entry name" value="Nucleic acid-binding proteins"/>
    <property type="match status" value="1"/>
</dbReference>
<dbReference type="Gene3D" id="2.40.50.140">
    <property type="entry name" value="Nucleic acid-binding proteins"/>
    <property type="match status" value="1"/>
</dbReference>
<feature type="compositionally biased region" description="Low complexity" evidence="2">
    <location>
        <begin position="123"/>
        <end position="134"/>
    </location>
</feature>
<dbReference type="Pfam" id="PF01176">
    <property type="entry name" value="eIF-1a"/>
    <property type="match status" value="1"/>
</dbReference>
<dbReference type="InterPro" id="IPR001253">
    <property type="entry name" value="TIF_eIF-1A"/>
</dbReference>
<evidence type="ECO:0000259" key="3">
    <source>
        <dbReference type="PROSITE" id="PS50832"/>
    </source>
</evidence>
<protein>
    <recommendedName>
        <fullName evidence="3">S1-like domain-containing protein</fullName>
    </recommendedName>
</protein>
<name>A0A6B2LRA7_9EUKA</name>
<feature type="compositionally biased region" description="Basic residues" evidence="2">
    <location>
        <begin position="1"/>
        <end position="11"/>
    </location>
</feature>
<evidence type="ECO:0000256" key="1">
    <source>
        <dbReference type="PROSITE-ProRule" id="PRU00181"/>
    </source>
</evidence>
<evidence type="ECO:0000256" key="2">
    <source>
        <dbReference type="SAM" id="MobiDB-lite"/>
    </source>
</evidence>